<evidence type="ECO:0000313" key="5">
    <source>
        <dbReference type="EMBL" id="EDV19792.1"/>
    </source>
</evidence>
<feature type="non-terminal residue" evidence="5">
    <location>
        <position position="316"/>
    </location>
</feature>
<evidence type="ECO:0000259" key="4">
    <source>
        <dbReference type="PROSITE" id="PS51659"/>
    </source>
</evidence>
<feature type="region of interest" description="Important for donor substrate binding" evidence="3">
    <location>
        <begin position="184"/>
        <end position="185"/>
    </location>
</feature>
<evidence type="ECO:0000256" key="2">
    <source>
        <dbReference type="ARBA" id="ARBA00022679"/>
    </source>
</evidence>
<gene>
    <name evidence="5" type="ORF">TRIADDRAFT_2213</name>
</gene>
<dbReference type="Pfam" id="PF19745">
    <property type="entry name" value="FUT8_N_cat"/>
    <property type="match status" value="1"/>
</dbReference>
<dbReference type="GeneID" id="6758875"/>
<dbReference type="HOGENOM" id="CLU_021940_0_0_1"/>
<dbReference type="CTD" id="6758875"/>
<dbReference type="FunFam" id="3.40.50.11350:FF:000007">
    <property type="entry name" value="Alpha-(1,6)-fucosyltransferase"/>
    <property type="match status" value="1"/>
</dbReference>
<dbReference type="Proteomes" id="UP000009022">
    <property type="component" value="Unassembled WGS sequence"/>
</dbReference>
<dbReference type="AlphaFoldDB" id="B3SBP3"/>
<dbReference type="PROSITE" id="PS51659">
    <property type="entry name" value="GT23"/>
    <property type="match status" value="1"/>
</dbReference>
<keyword evidence="6" id="KW-1185">Reference proteome</keyword>
<dbReference type="InParanoid" id="B3SBP3"/>
<accession>B3SBP3</accession>
<dbReference type="GO" id="GO:0046921">
    <property type="term" value="F:alpha-(1-&gt;6)-fucosyltransferase activity"/>
    <property type="evidence" value="ECO:0000318"/>
    <property type="project" value="GO_Central"/>
</dbReference>
<evidence type="ECO:0000256" key="3">
    <source>
        <dbReference type="PROSITE-ProRule" id="PRU00992"/>
    </source>
</evidence>
<dbReference type="Gene3D" id="3.40.50.11350">
    <property type="match status" value="1"/>
</dbReference>
<keyword evidence="2 3" id="KW-0808">Transferase</keyword>
<dbReference type="STRING" id="10228.B3SBP3"/>
<dbReference type="InterPro" id="IPR045573">
    <property type="entry name" value="Fut8_N_cat"/>
</dbReference>
<evidence type="ECO:0000313" key="6">
    <source>
        <dbReference type="Proteomes" id="UP000009022"/>
    </source>
</evidence>
<dbReference type="KEGG" id="tad:TRIADDRAFT_2213"/>
<name>B3SBP3_TRIAD</name>
<dbReference type="OMA" id="SASKCHN"/>
<dbReference type="PhylomeDB" id="B3SBP3"/>
<reference evidence="5 6" key="1">
    <citation type="journal article" date="2008" name="Nature">
        <title>The Trichoplax genome and the nature of placozoans.</title>
        <authorList>
            <person name="Srivastava M."/>
            <person name="Begovic E."/>
            <person name="Chapman J."/>
            <person name="Putnam N.H."/>
            <person name="Hellsten U."/>
            <person name="Kawashima T."/>
            <person name="Kuo A."/>
            <person name="Mitros T."/>
            <person name="Salamov A."/>
            <person name="Carpenter M.L."/>
            <person name="Signorovitch A.Y."/>
            <person name="Moreno M.A."/>
            <person name="Kamm K."/>
            <person name="Grimwood J."/>
            <person name="Schmutz J."/>
            <person name="Shapiro H."/>
            <person name="Grigoriev I.V."/>
            <person name="Buss L.W."/>
            <person name="Schierwater B."/>
            <person name="Dellaporta S.L."/>
            <person name="Rokhsar D.S."/>
        </authorList>
    </citation>
    <scope>NUCLEOTIDE SEQUENCE [LARGE SCALE GENOMIC DNA]</scope>
    <source>
        <strain evidence="5 6">Grell-BS-1999</strain>
    </source>
</reference>
<dbReference type="eggNOG" id="KOG3705">
    <property type="taxonomic scope" value="Eukaryota"/>
</dbReference>
<dbReference type="GO" id="GO:0006487">
    <property type="term" value="P:protein N-linked glycosylation"/>
    <property type="evidence" value="ECO:0000318"/>
    <property type="project" value="GO_Central"/>
</dbReference>
<feature type="domain" description="GT23" evidence="4">
    <location>
        <begin position="20"/>
        <end position="311"/>
    </location>
</feature>
<protein>
    <recommendedName>
        <fullName evidence="4">GT23 domain-containing protein</fullName>
    </recommendedName>
</protein>
<keyword evidence="1 3" id="KW-0328">Glycosyltransferase</keyword>
<dbReference type="OrthoDB" id="2014825at2759"/>
<dbReference type="PANTHER" id="PTHR13132">
    <property type="entry name" value="ALPHA- 1,6 -FUCOSYLTRANSFERASE"/>
    <property type="match status" value="1"/>
</dbReference>
<evidence type="ECO:0000256" key="1">
    <source>
        <dbReference type="ARBA" id="ARBA00022676"/>
    </source>
</evidence>
<proteinExistence type="inferred from homology"/>
<dbReference type="RefSeq" id="XP_002117662.1">
    <property type="nucleotide sequence ID" value="XM_002117626.1"/>
</dbReference>
<dbReference type="EMBL" id="DS985266">
    <property type="protein sequence ID" value="EDV19792.1"/>
    <property type="molecule type" value="Genomic_DNA"/>
</dbReference>
<sequence length="316" mass="37319">LTQKLRNRLDYIQNPDDCSTAKKIICDHKEAGMGSTIHHWVYCLIYGYYTNRTMLIDTSKWSYLRNVISKDGVDRFEDLFQPISKCRLTAHDSNAAVVWESPNPNNIVNGILFQNLPEAPPVCNYAMPTKLFYDILNFKHKPMAWWIGTIAQYLIQPNDYLQKFIDQSRSKFKFQTPIVGLHIRRTDKVSENELYDIDQYMIKVDEFYNRSAEYKIKRRVFVVTDEPWLIEQLITKYPKYRFIHPPIEQLKAGTYTTRYSAANLKYFLRDVFLLAECHHIVGTMSSNVARLAYELHEVIYNKTESQHFTSLDIKYH</sequence>
<comment type="similarity">
    <text evidence="3">Belongs to the glycosyltransferase 23 family.</text>
</comment>
<dbReference type="InterPro" id="IPR027350">
    <property type="entry name" value="GT23_dom"/>
</dbReference>
<dbReference type="CDD" id="cd11300">
    <property type="entry name" value="Fut8_like"/>
    <property type="match status" value="1"/>
</dbReference>
<feature type="non-terminal residue" evidence="5">
    <location>
        <position position="1"/>
    </location>
</feature>
<organism evidence="5 6">
    <name type="scientific">Trichoplax adhaerens</name>
    <name type="common">Trichoplax reptans</name>
    <dbReference type="NCBI Taxonomy" id="10228"/>
    <lineage>
        <taxon>Eukaryota</taxon>
        <taxon>Metazoa</taxon>
        <taxon>Placozoa</taxon>
        <taxon>Uniplacotomia</taxon>
        <taxon>Trichoplacea</taxon>
        <taxon>Trichoplacidae</taxon>
        <taxon>Trichoplax</taxon>
    </lineage>
</organism>
<dbReference type="PANTHER" id="PTHR13132:SF29">
    <property type="entry name" value="ALPHA-(1,6)-FUCOSYLTRANSFERASE"/>
    <property type="match status" value="1"/>
</dbReference>